<evidence type="ECO:0000259" key="2">
    <source>
        <dbReference type="Pfam" id="PF22980"/>
    </source>
</evidence>
<dbReference type="OrthoDB" id="5353914at2759"/>
<dbReference type="InterPro" id="IPR054505">
    <property type="entry name" value="Myb_DNA-bind_8"/>
</dbReference>
<dbReference type="EMBL" id="CP023327">
    <property type="protein sequence ID" value="ATY66470.1"/>
    <property type="molecule type" value="Genomic_DNA"/>
</dbReference>
<dbReference type="VEuPathDB" id="FungiDB:CCM_04560"/>
<feature type="region of interest" description="Disordered" evidence="1">
    <location>
        <begin position="56"/>
        <end position="156"/>
    </location>
</feature>
<dbReference type="VEuPathDB" id="FungiDB:A9K55_000642"/>
<evidence type="ECO:0000313" key="3">
    <source>
        <dbReference type="EMBL" id="ATY66470.1"/>
    </source>
</evidence>
<reference evidence="3 4" key="1">
    <citation type="journal article" date="2017" name="BMC Genomics">
        <title>Chromosome level assembly and secondary metabolite potential of the parasitic fungus Cordyceps militaris.</title>
        <authorList>
            <person name="Kramer G.J."/>
            <person name="Nodwell J.R."/>
        </authorList>
    </citation>
    <scope>NUCLEOTIDE SEQUENCE [LARGE SCALE GENOMIC DNA]</scope>
    <source>
        <strain evidence="3 4">ATCC 34164</strain>
    </source>
</reference>
<dbReference type="AlphaFoldDB" id="A0A2H4STP0"/>
<evidence type="ECO:0000313" key="4">
    <source>
        <dbReference type="Proteomes" id="UP000323067"/>
    </source>
</evidence>
<feature type="domain" description="Myb-like DNA-binding" evidence="2">
    <location>
        <begin position="8"/>
        <end position="55"/>
    </location>
</feature>
<sequence length="156" mass="16507">MSSKIDAKENVRFLVSCIGHSSNGKINFDLVAKECEIVSRGAAAKRYERLLKSFDVVPGAKPTTTTTTTTDAPDVDEEPAKPAANKRKARAAPSAPKAPAVKKAKVAAPSRGKKTKATVKEEDEGEPDIKAESESSLSDAPEELNGNVNAGEEDEV</sequence>
<accession>A0A2H4STP0</accession>
<proteinExistence type="predicted"/>
<feature type="compositionally biased region" description="Basic residues" evidence="1">
    <location>
        <begin position="100"/>
        <end position="117"/>
    </location>
</feature>
<organism evidence="3 4">
    <name type="scientific">Cordyceps militaris</name>
    <name type="common">Caterpillar fungus</name>
    <name type="synonym">Clavaria militaris</name>
    <dbReference type="NCBI Taxonomy" id="73501"/>
    <lineage>
        <taxon>Eukaryota</taxon>
        <taxon>Fungi</taxon>
        <taxon>Dikarya</taxon>
        <taxon>Ascomycota</taxon>
        <taxon>Pezizomycotina</taxon>
        <taxon>Sordariomycetes</taxon>
        <taxon>Hypocreomycetidae</taxon>
        <taxon>Hypocreales</taxon>
        <taxon>Cordycipitaceae</taxon>
        <taxon>Cordyceps</taxon>
    </lineage>
</organism>
<evidence type="ECO:0000256" key="1">
    <source>
        <dbReference type="SAM" id="MobiDB-lite"/>
    </source>
</evidence>
<name>A0A2H4STP0_CORMI</name>
<protein>
    <recommendedName>
        <fullName evidence="2">Myb-like DNA-binding domain-containing protein</fullName>
    </recommendedName>
</protein>
<gene>
    <name evidence="3" type="ORF">A9K55_000642</name>
</gene>
<dbReference type="Pfam" id="PF22980">
    <property type="entry name" value="Myb_DNA-bind_8"/>
    <property type="match status" value="1"/>
</dbReference>
<dbReference type="Proteomes" id="UP000323067">
    <property type="component" value="Chromosome ii"/>
</dbReference>